<dbReference type="GO" id="GO:0051539">
    <property type="term" value="F:4 iron, 4 sulfur cluster binding"/>
    <property type="evidence" value="ECO:0007669"/>
    <property type="project" value="UniProtKB-KW"/>
</dbReference>
<dbReference type="Proteomes" id="UP000253061">
    <property type="component" value="Unassembled WGS sequence"/>
</dbReference>
<dbReference type="AlphaFoldDB" id="A0A367VD91"/>
<keyword evidence="10" id="KW-0670">Pyruvate</keyword>
<evidence type="ECO:0000259" key="7">
    <source>
        <dbReference type="Pfam" id="PF01558"/>
    </source>
</evidence>
<evidence type="ECO:0000256" key="3">
    <source>
        <dbReference type="ARBA" id="ARBA00022982"/>
    </source>
</evidence>
<dbReference type="Pfam" id="PF02775">
    <property type="entry name" value="TPP_enzyme_C"/>
    <property type="match status" value="1"/>
</dbReference>
<keyword evidence="1" id="KW-0813">Transport</keyword>
<dbReference type="InterPro" id="IPR011766">
    <property type="entry name" value="TPP_enzyme_TPP-bd"/>
</dbReference>
<dbReference type="GO" id="GO:0045333">
    <property type="term" value="P:cellular respiration"/>
    <property type="evidence" value="ECO:0007669"/>
    <property type="project" value="UniProtKB-ARBA"/>
</dbReference>
<evidence type="ECO:0000256" key="1">
    <source>
        <dbReference type="ARBA" id="ARBA00022448"/>
    </source>
</evidence>
<dbReference type="SUPFAM" id="SSF52518">
    <property type="entry name" value="Thiamin diphosphate-binding fold (THDP-binding)"/>
    <property type="match status" value="2"/>
</dbReference>
<dbReference type="GO" id="GO:0043805">
    <property type="term" value="F:indolepyruvate ferredoxin oxidoreductase activity"/>
    <property type="evidence" value="ECO:0007669"/>
    <property type="project" value="UniProtKB-EC"/>
</dbReference>
<feature type="domain" description="DUF6537" evidence="9">
    <location>
        <begin position="946"/>
        <end position="1144"/>
    </location>
</feature>
<dbReference type="InterPro" id="IPR002880">
    <property type="entry name" value="Pyrv_Fd/Flavodoxin_OxRdtase_N"/>
</dbReference>
<feature type="domain" description="Pyruvate/ketoisovalerate oxidoreductase catalytic" evidence="7">
    <location>
        <begin position="731"/>
        <end position="914"/>
    </location>
</feature>
<feature type="domain" description="Thiamine pyrophosphate enzyme TPP-binding" evidence="8">
    <location>
        <begin position="454"/>
        <end position="601"/>
    </location>
</feature>
<dbReference type="EC" id="1.2.7.8" evidence="10"/>
<dbReference type="SUPFAM" id="SSF52922">
    <property type="entry name" value="TK C-terminal domain-like"/>
    <property type="match status" value="1"/>
</dbReference>
<keyword evidence="3" id="KW-0249">Electron transport</keyword>
<dbReference type="InterPro" id="IPR046667">
    <property type="entry name" value="DUF6537"/>
</dbReference>
<dbReference type="Gene3D" id="3.40.920.10">
    <property type="entry name" value="Pyruvate-ferredoxin oxidoreductase, PFOR, domain III"/>
    <property type="match status" value="1"/>
</dbReference>
<dbReference type="Pfam" id="PF20169">
    <property type="entry name" value="DUF6537"/>
    <property type="match status" value="1"/>
</dbReference>
<dbReference type="SUPFAM" id="SSF53323">
    <property type="entry name" value="Pyruvate-ferredoxin oxidoreductase, PFOR, domain III"/>
    <property type="match status" value="1"/>
</dbReference>
<keyword evidence="2" id="KW-0004">4Fe-4S</keyword>
<dbReference type="PANTHER" id="PTHR48084:SF3">
    <property type="entry name" value="SUBUNIT OF PYRUVATE:FLAVODOXIN OXIDOREDUCTASE"/>
    <property type="match status" value="1"/>
</dbReference>
<dbReference type="CDD" id="cd02008">
    <property type="entry name" value="TPP_IOR_alpha"/>
    <property type="match status" value="1"/>
</dbReference>
<dbReference type="InterPro" id="IPR019752">
    <property type="entry name" value="Pyrv/ketoisovalerate_OxRed_cat"/>
</dbReference>
<evidence type="ECO:0000313" key="10">
    <source>
        <dbReference type="EMBL" id="RCK23174.1"/>
    </source>
</evidence>
<evidence type="ECO:0000256" key="5">
    <source>
        <dbReference type="ARBA" id="ARBA00023004"/>
    </source>
</evidence>
<sequence>MAQHLAAVQLDDKYTLEEGRVYLTGIQALVRLPLMQRQLDARAGLNTAGCISGYRGSPLGGLDQQLWRAKKFLTKQQIEFQAGVNEDLAATVVWGSQQVNMYKDAKYDGVFGMWYGKGPGVDRSGDVFKHANYAGTSKHGGVLVLAGDDHSCKSSTLPHQTEYAFIDAQIPVLNPSGVQDILDYGLHGWAMSRYSGCWVAMKTIAETVESSAAADVAPDRIMPVIPTDFDMPEGGLHIRWPDTPKEQEHRLMKYKLYAALAYARANKLNKTVIDSPNARLGIITTGKAYLDVMQAFDDLGISEEDATEIGIRVLKVGMSWPLNRDDVREFAMGLEEIIVVEEKRAVMENQVKEQLYNWREDVRPQVIGKFDEKGEWILPSMDELTPARVAVVLAERIKRFYDSPAIHERIDWLAEKEREIAEPRPDVARIPWFCPGCPHNSSTKVPDGSRAMAGIGCHYMVNWMDRSTETFTHMGGEGATWIGQAPFTDTKHVFQNLGDGTYYHSGSLAVRAAVASGVNITYKILFNDAVAMTGGQPVDGPLTVPQITRQMYDEGAKRIIVLSDEPEKYPMGADFAPGVDVRHRDTLDDTQKELREIEGVSILIFDQTCAAEKRRRRKRKLMVDPPKRVFINDLVCEGCGDCGEQSNCLAVVPVETEFGRKRAIDQSACNKDFSCLKGFCPSFVTIEGGELRKPDAAAKGDTGMDTVFASLPRPTLPDIDDPWSVLITGVGGTGVVTIGALLGMAAHIEGKGIVGLDMAGLAQKGGAVVSHIRFANDQNKLHAARIPAGEANVVLGCDLLVAASYEGLAKMRRNFTQAVINTHETVTGAFTHNPDFELKTNEHMKVINDACGSEAVHFVEGSDIATRLMGNSIATNLFMLGVAWQRGLIPISEEALMQAIDLNGVSIDMNKQSFYWGRLYAHDRNRVIEVVGPNEAEAHPIATELSDIIAKRRAFLTDYQNQAYADRFSTLVDKVAAAEKRLGDEDDLARTVAKYYFKLLAYKDEYEVARLYTDPAFMKKVTQTFTGDYKINFHLAPPSLANADPETGKPQKSVYGPWMMSAFRMLAKLKFLRGTKLDPFGRNPERKVERQLITDYEKLVAEVLDGLTHDNARIAKALLALPEHIRGYGHVKEDHIKKVKAREAELLDQFRNPPEHLKAAE</sequence>
<dbReference type="EMBL" id="JPWB01000003">
    <property type="protein sequence ID" value="RCK23174.1"/>
    <property type="molecule type" value="Genomic_DNA"/>
</dbReference>
<name>A0A367VD91_9PROT</name>
<dbReference type="InterPro" id="IPR029061">
    <property type="entry name" value="THDP-binding"/>
</dbReference>
<evidence type="ECO:0000256" key="4">
    <source>
        <dbReference type="ARBA" id="ARBA00023002"/>
    </source>
</evidence>
<dbReference type="RefSeq" id="WP_062957686.1">
    <property type="nucleotide sequence ID" value="NZ_JPWB01000003.1"/>
</dbReference>
<keyword evidence="5" id="KW-0408">Iron</keyword>
<dbReference type="GO" id="GO:0030976">
    <property type="term" value="F:thiamine pyrophosphate binding"/>
    <property type="evidence" value="ECO:0007669"/>
    <property type="project" value="InterPro"/>
</dbReference>
<proteinExistence type="predicted"/>
<dbReference type="Pfam" id="PF01558">
    <property type="entry name" value="POR"/>
    <property type="match status" value="1"/>
</dbReference>
<organism evidence="10 11">
    <name type="scientific">Thalassospira profundimaris</name>
    <dbReference type="NCBI Taxonomy" id="502049"/>
    <lineage>
        <taxon>Bacteria</taxon>
        <taxon>Pseudomonadati</taxon>
        <taxon>Pseudomonadota</taxon>
        <taxon>Alphaproteobacteria</taxon>
        <taxon>Rhodospirillales</taxon>
        <taxon>Thalassospiraceae</taxon>
        <taxon>Thalassospira</taxon>
    </lineage>
</organism>
<evidence type="ECO:0000256" key="2">
    <source>
        <dbReference type="ARBA" id="ARBA00022485"/>
    </source>
</evidence>
<evidence type="ECO:0000313" key="11">
    <source>
        <dbReference type="Proteomes" id="UP000253061"/>
    </source>
</evidence>
<dbReference type="NCBIfam" id="NF009588">
    <property type="entry name" value="PRK13029.1"/>
    <property type="match status" value="1"/>
</dbReference>
<gene>
    <name evidence="10" type="ORF">TH6_09115</name>
</gene>
<keyword evidence="4 10" id="KW-0560">Oxidoreductase</keyword>
<dbReference type="PANTHER" id="PTHR48084">
    <property type="entry name" value="2-OXOGLUTARATE OXIDOREDUCTASE SUBUNIT KORB-RELATED"/>
    <property type="match status" value="1"/>
</dbReference>
<protein>
    <submittedName>
        <fullName evidence="10">Indolepyruvate ferredoxin oxidoreductase</fullName>
        <ecNumber evidence="10">1.2.7.8</ecNumber>
    </submittedName>
</protein>
<keyword evidence="2" id="KW-0479">Metal-binding</keyword>
<dbReference type="InterPro" id="IPR009014">
    <property type="entry name" value="Transketo_C/PFOR_II"/>
</dbReference>
<evidence type="ECO:0000259" key="8">
    <source>
        <dbReference type="Pfam" id="PF02775"/>
    </source>
</evidence>
<dbReference type="NCBIfam" id="NF009589">
    <property type="entry name" value="PRK13030.1"/>
    <property type="match status" value="1"/>
</dbReference>
<accession>A0A367VD91</accession>
<keyword evidence="6" id="KW-0411">Iron-sulfur</keyword>
<dbReference type="CDD" id="cd07034">
    <property type="entry name" value="TPP_PYR_PFOR_IOR-alpha_like"/>
    <property type="match status" value="1"/>
</dbReference>
<reference evidence="10 11" key="1">
    <citation type="submission" date="2014-07" db="EMBL/GenBank/DDBJ databases">
        <title>Draft genome sequence of Thalassospira profundimaris R8-17.</title>
        <authorList>
            <person name="Lai Q."/>
            <person name="Shao Z."/>
        </authorList>
    </citation>
    <scope>NUCLEOTIDE SEQUENCE [LARGE SCALE GENOMIC DNA]</scope>
    <source>
        <strain evidence="10 11">R8-17</strain>
    </source>
</reference>
<dbReference type="Gene3D" id="3.40.50.970">
    <property type="match status" value="1"/>
</dbReference>
<evidence type="ECO:0000256" key="6">
    <source>
        <dbReference type="ARBA" id="ARBA00023014"/>
    </source>
</evidence>
<evidence type="ECO:0000259" key="9">
    <source>
        <dbReference type="Pfam" id="PF20169"/>
    </source>
</evidence>
<comment type="caution">
    <text evidence="10">The sequence shown here is derived from an EMBL/GenBank/DDBJ whole genome shotgun (WGS) entry which is preliminary data.</text>
</comment>
<dbReference type="InterPro" id="IPR051457">
    <property type="entry name" value="2-oxoacid:Fd_oxidoreductase"/>
</dbReference>
<dbReference type="GO" id="GO:0044281">
    <property type="term" value="P:small molecule metabolic process"/>
    <property type="evidence" value="ECO:0007669"/>
    <property type="project" value="UniProtKB-ARBA"/>
</dbReference>
<dbReference type="InterPro" id="IPR002869">
    <property type="entry name" value="Pyrv_flavodox_OxRed_cen"/>
</dbReference>